<dbReference type="RefSeq" id="WP_057705995.1">
    <property type="nucleotide sequence ID" value="NZ_JQCL01000054.1"/>
</dbReference>
<protein>
    <submittedName>
        <fullName evidence="2">Regulator</fullName>
    </submittedName>
</protein>
<organism evidence="2 3">
    <name type="scientific">Lactiplantibacillus xiangfangensis</name>
    <dbReference type="NCBI Taxonomy" id="942150"/>
    <lineage>
        <taxon>Bacteria</taxon>
        <taxon>Bacillati</taxon>
        <taxon>Bacillota</taxon>
        <taxon>Bacilli</taxon>
        <taxon>Lactobacillales</taxon>
        <taxon>Lactobacillaceae</taxon>
        <taxon>Lactiplantibacillus</taxon>
    </lineage>
</organism>
<dbReference type="PANTHER" id="PTHR33744">
    <property type="entry name" value="CARBOHYDRATE DIACID REGULATOR"/>
    <property type="match status" value="1"/>
</dbReference>
<dbReference type="Pfam" id="PF13556">
    <property type="entry name" value="HTH_30"/>
    <property type="match status" value="1"/>
</dbReference>
<dbReference type="OrthoDB" id="9792148at2"/>
<evidence type="ECO:0000313" key="2">
    <source>
        <dbReference type="EMBL" id="KRO11625.1"/>
    </source>
</evidence>
<dbReference type="InterPro" id="IPR051448">
    <property type="entry name" value="CdaR-like_regulators"/>
</dbReference>
<dbReference type="AlphaFoldDB" id="A0A0R2MD65"/>
<dbReference type="SUPFAM" id="SSF46689">
    <property type="entry name" value="Homeodomain-like"/>
    <property type="match status" value="1"/>
</dbReference>
<gene>
    <name evidence="2" type="ORF">IV64_GL002263</name>
</gene>
<dbReference type="PATRIC" id="fig|942150.3.peg.2367"/>
<dbReference type="Proteomes" id="UP000051783">
    <property type="component" value="Unassembled WGS sequence"/>
</dbReference>
<feature type="domain" description="PucR C-terminal helix-turn-helix" evidence="1">
    <location>
        <begin position="226"/>
        <end position="276"/>
    </location>
</feature>
<dbReference type="PANTHER" id="PTHR33744:SF15">
    <property type="entry name" value="CARBOHYDRATE DIACID REGULATOR"/>
    <property type="match status" value="1"/>
</dbReference>
<dbReference type="InterPro" id="IPR042070">
    <property type="entry name" value="PucR_C-HTH_sf"/>
</dbReference>
<evidence type="ECO:0000259" key="1">
    <source>
        <dbReference type="Pfam" id="PF13556"/>
    </source>
</evidence>
<sequence length="285" mass="31595">MDGQQLQQLYPQATVQSAPSDQTNVISVALTANKFLWIDTTNLNQRELVLLALLTTKQTAPTTDAWSAFLTCESATAPQATAKCFQLLHFQVRFTDDSQHHSQWLTALAGLFDGVIHSAFTSKNAGYLLLSNPIGASSQPDLSSLLDLLDNDFYTNTHLFIGSRQPAVTNLPAAYAFEQQLFHQTHKQAVGKLSSSLLPYLATTHRQALNGLTPDLLADADNRQLIAALYQTQGNVRQAAAHLFLHRNTLLYRIDKLERCSGFNLKDMDDLVYCYLLTLAQPNQT</sequence>
<comment type="caution">
    <text evidence="2">The sequence shown here is derived from an EMBL/GenBank/DDBJ whole genome shotgun (WGS) entry which is preliminary data.</text>
</comment>
<name>A0A0R2MD65_9LACO</name>
<evidence type="ECO:0000313" key="3">
    <source>
        <dbReference type="Proteomes" id="UP000051783"/>
    </source>
</evidence>
<reference evidence="2 3" key="1">
    <citation type="journal article" date="2015" name="Genome Announc.">
        <title>Expanding the biotechnology potential of lactobacilli through comparative genomics of 213 strains and associated genera.</title>
        <authorList>
            <person name="Sun Z."/>
            <person name="Harris H.M."/>
            <person name="McCann A."/>
            <person name="Guo C."/>
            <person name="Argimon S."/>
            <person name="Zhang W."/>
            <person name="Yang X."/>
            <person name="Jeffery I.B."/>
            <person name="Cooney J.C."/>
            <person name="Kagawa T.F."/>
            <person name="Liu W."/>
            <person name="Song Y."/>
            <person name="Salvetti E."/>
            <person name="Wrobel A."/>
            <person name="Rasinkangas P."/>
            <person name="Parkhill J."/>
            <person name="Rea M.C."/>
            <person name="O'Sullivan O."/>
            <person name="Ritari J."/>
            <person name="Douillard F.P."/>
            <person name="Paul Ross R."/>
            <person name="Yang R."/>
            <person name="Briner A.E."/>
            <person name="Felis G.E."/>
            <person name="de Vos W.M."/>
            <person name="Barrangou R."/>
            <person name="Klaenhammer T.R."/>
            <person name="Caufield P.W."/>
            <person name="Cui Y."/>
            <person name="Zhang H."/>
            <person name="O'Toole P.W."/>
        </authorList>
    </citation>
    <scope>NUCLEOTIDE SEQUENCE [LARGE SCALE GENOMIC DNA]</scope>
    <source>
        <strain evidence="2 3">LMG 26013</strain>
    </source>
</reference>
<dbReference type="STRING" id="942150.IV64_GL002263"/>
<proteinExistence type="predicted"/>
<dbReference type="Gene3D" id="1.10.10.2840">
    <property type="entry name" value="PucR C-terminal helix-turn-helix domain"/>
    <property type="match status" value="1"/>
</dbReference>
<keyword evidence="3" id="KW-1185">Reference proteome</keyword>
<dbReference type="InterPro" id="IPR009057">
    <property type="entry name" value="Homeodomain-like_sf"/>
</dbReference>
<dbReference type="InterPro" id="IPR025736">
    <property type="entry name" value="PucR_C-HTH_dom"/>
</dbReference>
<accession>A0A0R2MD65</accession>
<dbReference type="EMBL" id="JQCL01000054">
    <property type="protein sequence ID" value="KRO11625.1"/>
    <property type="molecule type" value="Genomic_DNA"/>
</dbReference>